<evidence type="ECO:0000313" key="2">
    <source>
        <dbReference type="Proteomes" id="UP001060215"/>
    </source>
</evidence>
<evidence type="ECO:0000313" key="1">
    <source>
        <dbReference type="EMBL" id="KAI7987645.1"/>
    </source>
</evidence>
<organism evidence="1 2">
    <name type="scientific">Camellia lanceoleosa</name>
    <dbReference type="NCBI Taxonomy" id="1840588"/>
    <lineage>
        <taxon>Eukaryota</taxon>
        <taxon>Viridiplantae</taxon>
        <taxon>Streptophyta</taxon>
        <taxon>Embryophyta</taxon>
        <taxon>Tracheophyta</taxon>
        <taxon>Spermatophyta</taxon>
        <taxon>Magnoliopsida</taxon>
        <taxon>eudicotyledons</taxon>
        <taxon>Gunneridae</taxon>
        <taxon>Pentapetalae</taxon>
        <taxon>asterids</taxon>
        <taxon>Ericales</taxon>
        <taxon>Theaceae</taxon>
        <taxon>Camellia</taxon>
    </lineage>
</organism>
<proteinExistence type="predicted"/>
<accession>A0ACC0FG46</accession>
<gene>
    <name evidence="1" type="ORF">LOK49_LG13G00027</name>
</gene>
<dbReference type="EMBL" id="CM045771">
    <property type="protein sequence ID" value="KAI7987645.1"/>
    <property type="molecule type" value="Genomic_DNA"/>
</dbReference>
<name>A0ACC0FG46_9ERIC</name>
<protein>
    <submittedName>
        <fullName evidence="1">Uncharacterized protein</fullName>
    </submittedName>
</protein>
<comment type="caution">
    <text evidence="1">The sequence shown here is derived from an EMBL/GenBank/DDBJ whole genome shotgun (WGS) entry which is preliminary data.</text>
</comment>
<keyword evidence="2" id="KW-1185">Reference proteome</keyword>
<dbReference type="Proteomes" id="UP001060215">
    <property type="component" value="Chromosome 14"/>
</dbReference>
<reference evidence="1 2" key="1">
    <citation type="journal article" date="2022" name="Plant J.">
        <title>Chromosome-level genome of Camellia lanceoleosa provides a valuable resource for understanding genome evolution and self-incompatibility.</title>
        <authorList>
            <person name="Gong W."/>
            <person name="Xiao S."/>
            <person name="Wang L."/>
            <person name="Liao Z."/>
            <person name="Chang Y."/>
            <person name="Mo W."/>
            <person name="Hu G."/>
            <person name="Li W."/>
            <person name="Zhao G."/>
            <person name="Zhu H."/>
            <person name="Hu X."/>
            <person name="Ji K."/>
            <person name="Xiang X."/>
            <person name="Song Q."/>
            <person name="Yuan D."/>
            <person name="Jin S."/>
            <person name="Zhang L."/>
        </authorList>
    </citation>
    <scope>NUCLEOTIDE SEQUENCE [LARGE SCALE GENOMIC DNA]</scope>
    <source>
        <strain evidence="1">SQ_2022a</strain>
    </source>
</reference>
<sequence>MSRHCGFCMSLAAGGMACRRVCWASPRAWLAGRGCSSWPPAGAKNPLGPRNFVSPQDRRISDREGQFRREGRDDRSDAGQSRGSWHQGLSAPYIPRPGIKVAGRGFYRPPEIGIVLQLPAAARWLRQRLSRFGGRTASSLVGKRAAGARVASSPDSDLEAFHHNPTRR</sequence>